<dbReference type="InterPro" id="IPR036774">
    <property type="entry name" value="ERV/ALR_sulphydryl_oxid_sf"/>
</dbReference>
<comment type="catalytic activity">
    <reaction evidence="6">
        <text>2 R'C(R)SH + O2 = R'C(R)S-S(R)CR' + H2O2</text>
        <dbReference type="Rhea" id="RHEA:17357"/>
        <dbReference type="ChEBI" id="CHEBI:15379"/>
        <dbReference type="ChEBI" id="CHEBI:16240"/>
        <dbReference type="ChEBI" id="CHEBI:16520"/>
        <dbReference type="ChEBI" id="CHEBI:17412"/>
        <dbReference type="EC" id="1.8.3.2"/>
    </reaction>
    <physiologicalReaction direction="left-to-right" evidence="6">
        <dbReference type="Rhea" id="RHEA:17358"/>
    </physiologicalReaction>
</comment>
<keyword evidence="4 8" id="KW-0560">Oxidoreductase</keyword>
<comment type="cofactor">
    <cofactor evidence="1 8">
        <name>FAD</name>
        <dbReference type="ChEBI" id="CHEBI:57692"/>
    </cofactor>
</comment>
<dbReference type="GO" id="GO:0050660">
    <property type="term" value="F:flavin adenine dinucleotide binding"/>
    <property type="evidence" value="ECO:0007669"/>
    <property type="project" value="TreeGrafter"/>
</dbReference>
<accession>A0A835W988</accession>
<evidence type="ECO:0000256" key="8">
    <source>
        <dbReference type="RuleBase" id="RU371123"/>
    </source>
</evidence>
<evidence type="ECO:0000256" key="2">
    <source>
        <dbReference type="ARBA" id="ARBA00022630"/>
    </source>
</evidence>
<evidence type="ECO:0000256" key="9">
    <source>
        <dbReference type="SAM" id="MobiDB-lite"/>
    </source>
</evidence>
<dbReference type="InterPro" id="IPR017905">
    <property type="entry name" value="ERV/ALR_sulphydryl_oxidase"/>
</dbReference>
<organism evidence="11 12">
    <name type="scientific">Chlamydomonas incerta</name>
    <dbReference type="NCBI Taxonomy" id="51695"/>
    <lineage>
        <taxon>Eukaryota</taxon>
        <taxon>Viridiplantae</taxon>
        <taxon>Chlorophyta</taxon>
        <taxon>core chlorophytes</taxon>
        <taxon>Chlorophyceae</taxon>
        <taxon>CS clade</taxon>
        <taxon>Chlamydomonadales</taxon>
        <taxon>Chlamydomonadaceae</taxon>
        <taxon>Chlamydomonas</taxon>
    </lineage>
</organism>
<keyword evidence="5" id="KW-1015">Disulfide bond</keyword>
<dbReference type="Proteomes" id="UP000650467">
    <property type="component" value="Unassembled WGS sequence"/>
</dbReference>
<evidence type="ECO:0000256" key="4">
    <source>
        <dbReference type="ARBA" id="ARBA00023002"/>
    </source>
</evidence>
<dbReference type="FunFam" id="1.20.120.310:FF:000002">
    <property type="entry name" value="Sulfhydryl oxidase"/>
    <property type="match status" value="1"/>
</dbReference>
<reference evidence="11" key="1">
    <citation type="journal article" date="2020" name="bioRxiv">
        <title>Comparative genomics of Chlamydomonas.</title>
        <authorList>
            <person name="Craig R.J."/>
            <person name="Hasan A.R."/>
            <person name="Ness R.W."/>
            <person name="Keightley P.D."/>
        </authorList>
    </citation>
    <scope>NUCLEOTIDE SEQUENCE</scope>
    <source>
        <strain evidence="11">SAG 7.73</strain>
    </source>
</reference>
<sequence>MLRALESWGQTLLLQLPGDASSSDSQWAARPGQAHVSQGDAARWAMAQPAGQPRRHSLHVSGSHAAWRRPLAGATATSSAAAASRGGSLTAAALAASPLASVASSLTASAAPAPRPAPFAASSVASGSASLAAAAPMSAAAQAAATAKAEVGRATWTLLHMLAAQFPDRPSRQQQRDARTLVDCLTRIYPCGDCAEHFAEIVRRDPPAVGSGREFRRWLCGVHNRVNARLGKAVFNCDLVEARWAPLGCSAEEAAAGEPAAAGGGKGCELLGVGAKGGR</sequence>
<gene>
    <name evidence="11" type="ORF">HXX76_002848</name>
</gene>
<proteinExistence type="predicted"/>
<evidence type="ECO:0000313" key="12">
    <source>
        <dbReference type="Proteomes" id="UP000650467"/>
    </source>
</evidence>
<evidence type="ECO:0000256" key="6">
    <source>
        <dbReference type="ARBA" id="ARBA00052964"/>
    </source>
</evidence>
<dbReference type="PROSITE" id="PS51324">
    <property type="entry name" value="ERV_ALR"/>
    <property type="match status" value="1"/>
</dbReference>
<dbReference type="InterPro" id="IPR039799">
    <property type="entry name" value="ALR/ERV"/>
</dbReference>
<evidence type="ECO:0000256" key="7">
    <source>
        <dbReference type="ARBA" id="ARBA00054445"/>
    </source>
</evidence>
<dbReference type="AlphaFoldDB" id="A0A835W988"/>
<keyword evidence="3 8" id="KW-0274">FAD</keyword>
<dbReference type="EC" id="1.8.3.2" evidence="8"/>
<feature type="region of interest" description="Disordered" evidence="9">
    <location>
        <begin position="20"/>
        <end position="64"/>
    </location>
</feature>
<comment type="caution">
    <text evidence="11">The sequence shown here is derived from an EMBL/GenBank/DDBJ whole genome shotgun (WGS) entry which is preliminary data.</text>
</comment>
<evidence type="ECO:0000256" key="5">
    <source>
        <dbReference type="ARBA" id="ARBA00023157"/>
    </source>
</evidence>
<keyword evidence="2 8" id="KW-0285">Flavoprotein</keyword>
<dbReference type="OrthoDB" id="17199at2759"/>
<dbReference type="GO" id="GO:0016971">
    <property type="term" value="F:flavin-dependent sulfhydryl oxidase activity"/>
    <property type="evidence" value="ECO:0007669"/>
    <property type="project" value="InterPro"/>
</dbReference>
<evidence type="ECO:0000259" key="10">
    <source>
        <dbReference type="PROSITE" id="PS51324"/>
    </source>
</evidence>
<dbReference type="Gene3D" id="1.20.120.310">
    <property type="entry name" value="ERV/ALR sulfhydryl oxidase domain"/>
    <property type="match status" value="1"/>
</dbReference>
<protein>
    <recommendedName>
        <fullName evidence="8">Sulfhydryl oxidase</fullName>
        <ecNumber evidence="8">1.8.3.2</ecNumber>
    </recommendedName>
</protein>
<dbReference type="PANTHER" id="PTHR12645:SF0">
    <property type="entry name" value="FAD-LINKED SULFHYDRYL OXIDASE ALR"/>
    <property type="match status" value="1"/>
</dbReference>
<feature type="domain" description="ERV/ALR sulfhydryl oxidase" evidence="10">
    <location>
        <begin position="144"/>
        <end position="244"/>
    </location>
</feature>
<name>A0A835W988_CHLIN</name>
<keyword evidence="12" id="KW-1185">Reference proteome</keyword>
<dbReference type="PANTHER" id="PTHR12645">
    <property type="entry name" value="ALR/ERV"/>
    <property type="match status" value="1"/>
</dbReference>
<dbReference type="GO" id="GO:0005739">
    <property type="term" value="C:mitochondrion"/>
    <property type="evidence" value="ECO:0007669"/>
    <property type="project" value="TreeGrafter"/>
</dbReference>
<comment type="function">
    <text evidence="7">FAD-dependent sulfhydryl oxidase that catalyzes disulfide bond formation. Oxidizes thioredoxin in vitro. Required for the import and folding of small cysteine-containing proteins in the mitochondrial intermembrane space, and can act independently of the oxidoreductase MIA40. Can oxidize the cytochrome c oxidase assembly protein COX19, a typical substrate of MIA40.</text>
</comment>
<dbReference type="EMBL" id="JAEHOC010000004">
    <property type="protein sequence ID" value="KAG2442768.1"/>
    <property type="molecule type" value="Genomic_DNA"/>
</dbReference>
<dbReference type="Pfam" id="PF04777">
    <property type="entry name" value="Evr1_Alr"/>
    <property type="match status" value="1"/>
</dbReference>
<dbReference type="SUPFAM" id="SSF69000">
    <property type="entry name" value="FAD-dependent thiol oxidase"/>
    <property type="match status" value="1"/>
</dbReference>
<evidence type="ECO:0000256" key="1">
    <source>
        <dbReference type="ARBA" id="ARBA00001974"/>
    </source>
</evidence>
<evidence type="ECO:0000313" key="11">
    <source>
        <dbReference type="EMBL" id="KAG2442768.1"/>
    </source>
</evidence>
<evidence type="ECO:0000256" key="3">
    <source>
        <dbReference type="ARBA" id="ARBA00022827"/>
    </source>
</evidence>